<accession>A0A418WJQ9</accession>
<gene>
    <name evidence="13" type="ORF">D3876_08180</name>
</gene>
<organism evidence="13 14">
    <name type="scientific">Sphingomonas cavernae</name>
    <dbReference type="NCBI Taxonomy" id="2320861"/>
    <lineage>
        <taxon>Bacteria</taxon>
        <taxon>Pseudomonadati</taxon>
        <taxon>Pseudomonadota</taxon>
        <taxon>Alphaproteobacteria</taxon>
        <taxon>Sphingomonadales</taxon>
        <taxon>Sphingomonadaceae</taxon>
        <taxon>Sphingomonas</taxon>
    </lineage>
</organism>
<dbReference type="InterPro" id="IPR000531">
    <property type="entry name" value="Beta-barrel_TonB"/>
</dbReference>
<dbReference type="PANTHER" id="PTHR32552">
    <property type="entry name" value="FERRICHROME IRON RECEPTOR-RELATED"/>
    <property type="match status" value="1"/>
</dbReference>
<sequence>MTRPYDPANPIIPIPPFPRNDRVTFQDFLPSATLEYKASNDAFFYLSYSEGFKRGGYNFGAIQPPFRPEKIKSYEAGARLSWFDRRLTTNLTAFHYDYSEIQVSQVRGQTTTIENAAAAKINGIEFEATLRTGSDFRLGFSATYLDSKFADFISIDPAFPGLGPQDLDGNRLTQAPKWSFNASVEKGWELGHGRFSLGGEYNYVSKQFFTPFNSDRVAQKGYGLASARARYGDEDGWYVEAYVRNIGNEFAFAQSYVSSTLFGPPVLGVLIEPRTYGVKVGFEF</sequence>
<dbReference type="OrthoDB" id="127311at2"/>
<evidence type="ECO:0000256" key="2">
    <source>
        <dbReference type="ARBA" id="ARBA00022448"/>
    </source>
</evidence>
<dbReference type="InterPro" id="IPR036942">
    <property type="entry name" value="Beta-barrel_TonB_sf"/>
</dbReference>
<name>A0A418WJQ9_9SPHN</name>
<keyword evidence="9 11" id="KW-0472">Membrane</keyword>
<keyword evidence="6" id="KW-0408">Iron</keyword>
<evidence type="ECO:0000313" key="14">
    <source>
        <dbReference type="Proteomes" id="UP000286100"/>
    </source>
</evidence>
<proteinExistence type="inferred from homology"/>
<comment type="subcellular location">
    <subcellularLocation>
        <location evidence="1 11">Cell outer membrane</location>
        <topology evidence="1 11">Multi-pass membrane protein</topology>
    </subcellularLocation>
</comment>
<keyword evidence="4" id="KW-0410">Iron transport</keyword>
<keyword evidence="2 11" id="KW-0813">Transport</keyword>
<feature type="domain" description="TonB-dependent receptor-like beta-barrel" evidence="12">
    <location>
        <begin position="23"/>
        <end position="246"/>
    </location>
</feature>
<comment type="similarity">
    <text evidence="11">Belongs to the TonB-dependent receptor family.</text>
</comment>
<dbReference type="PANTHER" id="PTHR32552:SF81">
    <property type="entry name" value="TONB-DEPENDENT OUTER MEMBRANE RECEPTOR"/>
    <property type="match status" value="1"/>
</dbReference>
<evidence type="ECO:0000259" key="12">
    <source>
        <dbReference type="Pfam" id="PF00593"/>
    </source>
</evidence>
<dbReference type="Proteomes" id="UP000286100">
    <property type="component" value="Unassembled WGS sequence"/>
</dbReference>
<evidence type="ECO:0000256" key="3">
    <source>
        <dbReference type="ARBA" id="ARBA00022452"/>
    </source>
</evidence>
<evidence type="ECO:0000256" key="6">
    <source>
        <dbReference type="ARBA" id="ARBA00023004"/>
    </source>
</evidence>
<dbReference type="InterPro" id="IPR039426">
    <property type="entry name" value="TonB-dep_rcpt-like"/>
</dbReference>
<keyword evidence="5 11" id="KW-0812">Transmembrane</keyword>
<keyword evidence="10 11" id="KW-0998">Cell outer membrane</keyword>
<reference evidence="13 14" key="1">
    <citation type="submission" date="2018-09" db="EMBL/GenBank/DDBJ databases">
        <authorList>
            <person name="Zhu H."/>
        </authorList>
    </citation>
    <scope>NUCLEOTIDE SEQUENCE [LARGE SCALE GENOMIC DNA]</scope>
    <source>
        <strain evidence="13 14">K2R01-6</strain>
    </source>
</reference>
<dbReference type="Gene3D" id="2.40.170.20">
    <property type="entry name" value="TonB-dependent receptor, beta-barrel domain"/>
    <property type="match status" value="1"/>
</dbReference>
<keyword evidence="7" id="KW-0406">Ion transport</keyword>
<evidence type="ECO:0000313" key="13">
    <source>
        <dbReference type="EMBL" id="RJF90248.1"/>
    </source>
</evidence>
<evidence type="ECO:0000256" key="5">
    <source>
        <dbReference type="ARBA" id="ARBA00022692"/>
    </source>
</evidence>
<evidence type="ECO:0000256" key="11">
    <source>
        <dbReference type="PROSITE-ProRule" id="PRU01360"/>
    </source>
</evidence>
<dbReference type="SUPFAM" id="SSF56935">
    <property type="entry name" value="Porins"/>
    <property type="match status" value="1"/>
</dbReference>
<dbReference type="RefSeq" id="WP_119761295.1">
    <property type="nucleotide sequence ID" value="NZ_QYUM01000003.1"/>
</dbReference>
<dbReference type="PROSITE" id="PS52016">
    <property type="entry name" value="TONB_DEPENDENT_REC_3"/>
    <property type="match status" value="1"/>
</dbReference>
<keyword evidence="3 11" id="KW-1134">Transmembrane beta strand</keyword>
<evidence type="ECO:0000256" key="7">
    <source>
        <dbReference type="ARBA" id="ARBA00023065"/>
    </source>
</evidence>
<dbReference type="GO" id="GO:0009279">
    <property type="term" value="C:cell outer membrane"/>
    <property type="evidence" value="ECO:0007669"/>
    <property type="project" value="UniProtKB-SubCell"/>
</dbReference>
<protein>
    <submittedName>
        <fullName evidence="13">TonB-dependent receptor</fullName>
    </submittedName>
</protein>
<dbReference type="AlphaFoldDB" id="A0A418WJQ9"/>
<dbReference type="GO" id="GO:0006826">
    <property type="term" value="P:iron ion transport"/>
    <property type="evidence" value="ECO:0007669"/>
    <property type="project" value="UniProtKB-KW"/>
</dbReference>
<evidence type="ECO:0000256" key="8">
    <source>
        <dbReference type="ARBA" id="ARBA00023077"/>
    </source>
</evidence>
<evidence type="ECO:0000256" key="10">
    <source>
        <dbReference type="ARBA" id="ARBA00023237"/>
    </source>
</evidence>
<keyword evidence="13" id="KW-0675">Receptor</keyword>
<dbReference type="Pfam" id="PF00593">
    <property type="entry name" value="TonB_dep_Rec_b-barrel"/>
    <property type="match status" value="1"/>
</dbReference>
<comment type="caution">
    <text evidence="13">The sequence shown here is derived from an EMBL/GenBank/DDBJ whole genome shotgun (WGS) entry which is preliminary data.</text>
</comment>
<dbReference type="EMBL" id="QYUM01000003">
    <property type="protein sequence ID" value="RJF90248.1"/>
    <property type="molecule type" value="Genomic_DNA"/>
</dbReference>
<evidence type="ECO:0000256" key="1">
    <source>
        <dbReference type="ARBA" id="ARBA00004571"/>
    </source>
</evidence>
<keyword evidence="8" id="KW-0798">TonB box</keyword>
<keyword evidence="14" id="KW-1185">Reference proteome</keyword>
<evidence type="ECO:0000256" key="4">
    <source>
        <dbReference type="ARBA" id="ARBA00022496"/>
    </source>
</evidence>
<evidence type="ECO:0000256" key="9">
    <source>
        <dbReference type="ARBA" id="ARBA00023136"/>
    </source>
</evidence>